<evidence type="ECO:0000256" key="2">
    <source>
        <dbReference type="SAM" id="SignalP"/>
    </source>
</evidence>
<evidence type="ECO:0000313" key="5">
    <source>
        <dbReference type="Proteomes" id="UP000675747"/>
    </source>
</evidence>
<feature type="chain" id="PRO_5042774173" description="Tryptophan-rich sensory protein" evidence="2">
    <location>
        <begin position="23"/>
        <end position="252"/>
    </location>
</feature>
<dbReference type="RefSeq" id="WP_211926265.1">
    <property type="nucleotide sequence ID" value="NZ_JAGQFT020000008.1"/>
</dbReference>
<dbReference type="Proteomes" id="UP000675747">
    <property type="component" value="Unassembled WGS sequence"/>
</dbReference>
<keyword evidence="1" id="KW-1133">Transmembrane helix</keyword>
<sequence length="252" mass="26026">MPRLLVLLLAIAQIATAAAVQAGWPGADIGTVARRTPTPVDAAGYAFSIWAVLYLLSLAFAVWQALPGQARSPLLRGVRTPLALAFAATAAWPPLFVLVGVVPALAAIVVDFAALVFVVARLQRNSGVHGLPRLGRVGFALFLGWIHAAATLSVAQAVFAHGLDGGLGAPLLATLFLVMSGALALGLNPILGAPWGYAIGLGWALVAISVEQAQRTGDPWTLPALVPLVVAAAVLSQSLRLRLHARQAQSVS</sequence>
<reference evidence="4 5" key="1">
    <citation type="journal article" date="2021" name="Microbiol. Resour. Announc.">
        <title>Draft Genome Sequence of Coralloluteibacterium stylophorae LMG 29479T.</title>
        <authorList>
            <person name="Karlyshev A.V."/>
            <person name="Kudryashova E.B."/>
            <person name="Ariskina E.V."/>
            <person name="Conroy A.P."/>
            <person name="Abidueva E.Y."/>
        </authorList>
    </citation>
    <scope>NUCLEOTIDE SEQUENCE [LARGE SCALE GENOMIC DNA]</scope>
    <source>
        <strain evidence="4 5">LMG 29479</strain>
    </source>
</reference>
<evidence type="ECO:0000313" key="4">
    <source>
        <dbReference type="EMBL" id="MBS7458002.1"/>
    </source>
</evidence>
<comment type="caution">
    <text evidence="3">The sequence shown here is derived from an EMBL/GenBank/DDBJ whole genome shotgun (WGS) entry which is preliminary data.</text>
</comment>
<keyword evidence="2" id="KW-0732">Signal</keyword>
<feature type="transmembrane region" description="Helical" evidence="1">
    <location>
        <begin position="43"/>
        <end position="66"/>
    </location>
</feature>
<feature type="transmembrane region" description="Helical" evidence="1">
    <location>
        <begin position="101"/>
        <end position="122"/>
    </location>
</feature>
<dbReference type="EMBL" id="JAGQFT010000045">
    <property type="protein sequence ID" value="MBR0562320.1"/>
    <property type="molecule type" value="Genomic_DNA"/>
</dbReference>
<gene>
    <name evidence="4" type="ORF">KB893_012760</name>
    <name evidence="3" type="ORF">KB893_07300</name>
</gene>
<dbReference type="PANTHER" id="PTHR33802:SF1">
    <property type="entry name" value="XK-RELATED PROTEIN"/>
    <property type="match status" value="1"/>
</dbReference>
<keyword evidence="1" id="KW-0812">Transmembrane</keyword>
<accession>A0A8J7VSH5</accession>
<feature type="signal peptide" evidence="2">
    <location>
        <begin position="1"/>
        <end position="22"/>
    </location>
</feature>
<keyword evidence="1" id="KW-0472">Membrane</keyword>
<evidence type="ECO:0000256" key="1">
    <source>
        <dbReference type="SAM" id="Phobius"/>
    </source>
</evidence>
<feature type="transmembrane region" description="Helical" evidence="1">
    <location>
        <begin position="167"/>
        <end position="187"/>
    </location>
</feature>
<feature type="transmembrane region" description="Helical" evidence="1">
    <location>
        <begin position="78"/>
        <end position="95"/>
    </location>
</feature>
<proteinExistence type="predicted"/>
<feature type="transmembrane region" description="Helical" evidence="1">
    <location>
        <begin position="220"/>
        <end position="239"/>
    </location>
</feature>
<dbReference type="EMBL" id="JAGQFT020000008">
    <property type="protein sequence ID" value="MBS7458002.1"/>
    <property type="molecule type" value="Genomic_DNA"/>
</dbReference>
<protein>
    <recommendedName>
        <fullName evidence="6">Tryptophan-rich sensory protein</fullName>
    </recommendedName>
</protein>
<organism evidence="3">
    <name type="scientific">Coralloluteibacterium stylophorae</name>
    <dbReference type="NCBI Taxonomy" id="1776034"/>
    <lineage>
        <taxon>Bacteria</taxon>
        <taxon>Pseudomonadati</taxon>
        <taxon>Pseudomonadota</taxon>
        <taxon>Gammaproteobacteria</taxon>
        <taxon>Lysobacterales</taxon>
        <taxon>Lysobacteraceae</taxon>
        <taxon>Coralloluteibacterium</taxon>
    </lineage>
</organism>
<dbReference type="PANTHER" id="PTHR33802">
    <property type="entry name" value="SI:CH211-161H7.5-RELATED"/>
    <property type="match status" value="1"/>
</dbReference>
<name>A0A8J7VSH5_9GAMM</name>
<keyword evidence="5" id="KW-1185">Reference proteome</keyword>
<dbReference type="AlphaFoldDB" id="A0A8J7VSH5"/>
<evidence type="ECO:0000313" key="3">
    <source>
        <dbReference type="EMBL" id="MBR0562320.1"/>
    </source>
</evidence>
<feature type="transmembrane region" description="Helical" evidence="1">
    <location>
        <begin position="134"/>
        <end position="155"/>
    </location>
</feature>
<reference evidence="3" key="2">
    <citation type="submission" date="2021-04" db="EMBL/GenBank/DDBJ databases">
        <authorList>
            <person name="Karlyshev A.V."/>
        </authorList>
    </citation>
    <scope>NUCLEOTIDE SEQUENCE</scope>
    <source>
        <strain evidence="3">LMG 29479</strain>
    </source>
</reference>
<feature type="transmembrane region" description="Helical" evidence="1">
    <location>
        <begin position="194"/>
        <end position="214"/>
    </location>
</feature>
<evidence type="ECO:0008006" key="6">
    <source>
        <dbReference type="Google" id="ProtNLM"/>
    </source>
</evidence>